<proteinExistence type="predicted"/>
<protein>
    <submittedName>
        <fullName evidence="1">Uncharacterized protein</fullName>
    </submittedName>
</protein>
<reference evidence="1" key="1">
    <citation type="submission" date="2022-07" db="EMBL/GenBank/DDBJ databases">
        <authorList>
            <person name="Trinca V."/>
            <person name="Uliana J.V.C."/>
            <person name="Torres T.T."/>
            <person name="Ward R.J."/>
            <person name="Monesi N."/>
        </authorList>
    </citation>
    <scope>NUCLEOTIDE SEQUENCE</scope>
    <source>
        <strain evidence="1">HSMRA1968</strain>
        <tissue evidence="1">Whole embryos</tissue>
    </source>
</reference>
<dbReference type="Proteomes" id="UP001151699">
    <property type="component" value="Chromosome X"/>
</dbReference>
<name>A0A9Q0RZP4_9DIPT</name>
<dbReference type="AlphaFoldDB" id="A0A9Q0RZP4"/>
<sequence>MQSGKKLTETFVHQPHKHYMEYLYQNLNNVSIVIPIISGMKRIEYNLGKPTDRLDLGRNRWELALATLTPELNSIPAYTECRDRNQLSL</sequence>
<comment type="caution">
    <text evidence="1">The sequence shown here is derived from an EMBL/GenBank/DDBJ whole genome shotgun (WGS) entry which is preliminary data.</text>
</comment>
<keyword evidence="2" id="KW-1185">Reference proteome</keyword>
<accession>A0A9Q0RZP4</accession>
<dbReference type="EMBL" id="WJQU01000003">
    <property type="protein sequence ID" value="KAJ6640065.1"/>
    <property type="molecule type" value="Genomic_DNA"/>
</dbReference>
<gene>
    <name evidence="1" type="ORF">Bhyg_12814</name>
</gene>
<evidence type="ECO:0000313" key="1">
    <source>
        <dbReference type="EMBL" id="KAJ6640065.1"/>
    </source>
</evidence>
<organism evidence="1 2">
    <name type="scientific">Pseudolycoriella hygida</name>
    <dbReference type="NCBI Taxonomy" id="35572"/>
    <lineage>
        <taxon>Eukaryota</taxon>
        <taxon>Metazoa</taxon>
        <taxon>Ecdysozoa</taxon>
        <taxon>Arthropoda</taxon>
        <taxon>Hexapoda</taxon>
        <taxon>Insecta</taxon>
        <taxon>Pterygota</taxon>
        <taxon>Neoptera</taxon>
        <taxon>Endopterygota</taxon>
        <taxon>Diptera</taxon>
        <taxon>Nematocera</taxon>
        <taxon>Sciaroidea</taxon>
        <taxon>Sciaridae</taxon>
        <taxon>Pseudolycoriella</taxon>
    </lineage>
</organism>
<evidence type="ECO:0000313" key="2">
    <source>
        <dbReference type="Proteomes" id="UP001151699"/>
    </source>
</evidence>